<organism evidence="1">
    <name type="scientific">marine sediment metagenome</name>
    <dbReference type="NCBI Taxonomy" id="412755"/>
    <lineage>
        <taxon>unclassified sequences</taxon>
        <taxon>metagenomes</taxon>
        <taxon>ecological metagenomes</taxon>
    </lineage>
</organism>
<protein>
    <submittedName>
        <fullName evidence="1">Uncharacterized protein</fullName>
    </submittedName>
</protein>
<evidence type="ECO:0000313" key="1">
    <source>
        <dbReference type="EMBL" id="GAH77195.1"/>
    </source>
</evidence>
<dbReference type="EMBL" id="BARU01044333">
    <property type="protein sequence ID" value="GAH77195.1"/>
    <property type="molecule type" value="Genomic_DNA"/>
</dbReference>
<name>X1J6N8_9ZZZZ</name>
<accession>X1J6N8</accession>
<proteinExistence type="predicted"/>
<dbReference type="AlphaFoldDB" id="X1J6N8"/>
<feature type="non-terminal residue" evidence="1">
    <location>
        <position position="1"/>
    </location>
</feature>
<sequence length="32" mass="3644">TKRYTQAGAMKYCDFKGALSDISLANSDMFFY</sequence>
<gene>
    <name evidence="1" type="ORF">S03H2_67649</name>
</gene>
<comment type="caution">
    <text evidence="1">The sequence shown here is derived from an EMBL/GenBank/DDBJ whole genome shotgun (WGS) entry which is preliminary data.</text>
</comment>
<reference evidence="1" key="1">
    <citation type="journal article" date="2014" name="Front. Microbiol.">
        <title>High frequency of phylogenetically diverse reductive dehalogenase-homologous genes in deep subseafloor sedimentary metagenomes.</title>
        <authorList>
            <person name="Kawai M."/>
            <person name="Futagami T."/>
            <person name="Toyoda A."/>
            <person name="Takaki Y."/>
            <person name="Nishi S."/>
            <person name="Hori S."/>
            <person name="Arai W."/>
            <person name="Tsubouchi T."/>
            <person name="Morono Y."/>
            <person name="Uchiyama I."/>
            <person name="Ito T."/>
            <person name="Fujiyama A."/>
            <person name="Inagaki F."/>
            <person name="Takami H."/>
        </authorList>
    </citation>
    <scope>NUCLEOTIDE SEQUENCE</scope>
    <source>
        <strain evidence="1">Expedition CK06-06</strain>
    </source>
</reference>